<accession>A0A7W6EWZ5</accession>
<gene>
    <name evidence="2" type="ORF">GGQ88_003177</name>
</gene>
<feature type="chain" id="PRO_5030999121" description="DUF3739 domain-containing protein" evidence="1">
    <location>
        <begin position="29"/>
        <end position="1581"/>
    </location>
</feature>
<name>A0A7W6EWZ5_9SPHN</name>
<protein>
    <recommendedName>
        <fullName evidence="4">DUF3739 domain-containing protein</fullName>
    </recommendedName>
</protein>
<evidence type="ECO:0000256" key="1">
    <source>
        <dbReference type="SAM" id="SignalP"/>
    </source>
</evidence>
<proteinExistence type="predicted"/>
<evidence type="ECO:0000313" key="2">
    <source>
        <dbReference type="EMBL" id="MBB3861887.1"/>
    </source>
</evidence>
<feature type="signal peptide" evidence="1">
    <location>
        <begin position="1"/>
        <end position="28"/>
    </location>
</feature>
<evidence type="ECO:0008006" key="4">
    <source>
        <dbReference type="Google" id="ProtNLM"/>
    </source>
</evidence>
<evidence type="ECO:0000313" key="3">
    <source>
        <dbReference type="Proteomes" id="UP000562395"/>
    </source>
</evidence>
<comment type="caution">
    <text evidence="2">The sequence shown here is derived from an EMBL/GenBank/DDBJ whole genome shotgun (WGS) entry which is preliminary data.</text>
</comment>
<reference evidence="2 3" key="1">
    <citation type="submission" date="2020-08" db="EMBL/GenBank/DDBJ databases">
        <title>Genomic Encyclopedia of Type Strains, Phase IV (KMG-IV): sequencing the most valuable type-strain genomes for metagenomic binning, comparative biology and taxonomic classification.</title>
        <authorList>
            <person name="Goeker M."/>
        </authorList>
    </citation>
    <scope>NUCLEOTIDE SEQUENCE [LARGE SCALE GENOMIC DNA]</scope>
    <source>
        <strain evidence="2 3">DSM 14552</strain>
    </source>
</reference>
<sequence length="1581" mass="161591">MIRKSAQKTLTALLIGASSLALATPACAQDVVFADNADLAAAALRGERVKQTGGMTQLRLASGAMLSFVEGAEFQLRPDGSVDLFSGNVTVTGAATNDTIINLAGQGKGKITGSGSSGSFSVGTDAKGKTVATGRVLTGLASIANGREEKRFTSGQAWEVANGHPRLAASAPIAAVPPLVQTAQAETTPTPTPAPVVEEPAVVSIAEGGPAAAAQNGVPVVLGEALAAAGASGDIVSAGQRIEAAVVNPALETFPSNDLAALVAYAAQLERLYGGQPFNQAQADVIRAYLGYLANGGSQAQFLTTYAGLMVQFLDLVRAGAAPSAFAGTSLTDINAFISYRGRTSGFATLSGQNRVLVDAYLAFILNGGNADQFVSRYTSLTSAYFAFIRTGGDPLAFEGATQATLTAYITFLNDSGLLVRLAEADRALLQAYINGSGTAFITQYRTALTAYFAYISSGQLPSSYAALDPAVLRQYLETLQATGLFNQVLGAQAEFYAAYLAHLRAGGAIDTWQGLPVNVFAGYAQALSAYQAYLAAGGVPSAYTALDPAILRRYLDALASAGALDRFLGLNATFYAQYLAYLQTGGTIDGWQSLPFNLFNGYAQALTAYYEYLANGGLPSGYTALTQEQIRVYLAALQSAGASGAFLGQFASFYSAYFTFLAGGGNPDLYAGLPTPPDFQALADAVSAYVAYLQAGGVPSGYTGADLALLQQYIKALIDSGQLNTLLAGQAQFLTAYYAYLAGGGSVDGYTALPIYANYVTALEAYYAYLAGGGTPSGYTLLTQAQILAYLKALTDAGVLAALFDGTTLAFIQNYYVYLASGGNPDQFNGLPVPSPSGQRTGYVVNAEATLLTSPVDATITADGKITRLRFSQPGRALDFNYAANANNVAKEFGHFGDDIAWTRYQTDTANNAVNFNNHLLVGTPSPTIPASGKIDYILVGGTPPTDYNAAEGTIGTFTGTLAVGFGSEPAVGLSMDVTAGARKWHVQTPGGSANPLNQGLLIDSNRQFAGFSSILLTTGLAGGACTATCESSVNGGLFGADAAYVGFGYRINDKSVPNPNLVNGVAVFGRTGTALGYLGTAPATGGGGATASTYTGGFTATSGLNLYVASKETSGWLSGQSAVVGADGSFTGSIHIATDTARFTDLAGDASGVIGRFFDGTFSIGNGQVTYGQNNGLAYALMAPITGALPTSGSIAYKVLSATKPFYAFDSTATGTFAANLTVGFGSSLRFAMDGTLTMADATYTFSTPGGATGALQAAQVGNDPAFFVIRPTLSASGQACPSGSCFVNFYGGFGGATPADRLGFGYHTFANSNNANQISGAVLFGREGTLPASGGTGASGSNSATLTSAKTFTFINGGISGYAAPQVDVASDGSISRVKATASTTFSYGAPSVLREHGRVADAVAWSRWDDSTTNANLNPNTHILTGTPAVQLPASGKINYQLVGSTAPTNYQAPDGQSGTVTGSLAVQFGSQVQVGFGLDVQTGTHGWHIGTNGGAADPANGGIVVERDMAFASGSVGIARLPTSSNSCQTSCNAAAYGSLYGVGASHVGLGYQINDISGNATSTVNGVVVFGQVQP</sequence>
<keyword evidence="1" id="KW-0732">Signal</keyword>
<dbReference type="Proteomes" id="UP000562395">
    <property type="component" value="Unassembled WGS sequence"/>
</dbReference>
<dbReference type="EMBL" id="JACICY010000008">
    <property type="protein sequence ID" value="MBB3861887.1"/>
    <property type="molecule type" value="Genomic_DNA"/>
</dbReference>
<organism evidence="2 3">
    <name type="scientific">Novosphingobium hassiacum</name>
    <dbReference type="NCBI Taxonomy" id="173676"/>
    <lineage>
        <taxon>Bacteria</taxon>
        <taxon>Pseudomonadati</taxon>
        <taxon>Pseudomonadota</taxon>
        <taxon>Alphaproteobacteria</taxon>
        <taxon>Sphingomonadales</taxon>
        <taxon>Sphingomonadaceae</taxon>
        <taxon>Novosphingobium</taxon>
    </lineage>
</organism>
<keyword evidence="3" id="KW-1185">Reference proteome</keyword>
<dbReference type="RefSeq" id="WP_183614387.1">
    <property type="nucleotide sequence ID" value="NZ_JACICY010000008.1"/>
</dbReference>